<dbReference type="InterPro" id="IPR050482">
    <property type="entry name" value="Sensor_HK_TwoCompSys"/>
</dbReference>
<dbReference type="CDD" id="cd16917">
    <property type="entry name" value="HATPase_UhpB-NarQ-NarX-like"/>
    <property type="match status" value="1"/>
</dbReference>
<dbReference type="GO" id="GO:0016020">
    <property type="term" value="C:membrane"/>
    <property type="evidence" value="ECO:0007669"/>
    <property type="project" value="InterPro"/>
</dbReference>
<dbReference type="PROSITE" id="PS50109">
    <property type="entry name" value="HIS_KIN"/>
    <property type="match status" value="1"/>
</dbReference>
<dbReference type="PANTHER" id="PTHR24421">
    <property type="entry name" value="NITRATE/NITRITE SENSOR PROTEIN NARX-RELATED"/>
    <property type="match status" value="1"/>
</dbReference>
<dbReference type="PANTHER" id="PTHR24421:SF62">
    <property type="entry name" value="SENSORY TRANSDUCTION HISTIDINE KINASE"/>
    <property type="match status" value="1"/>
</dbReference>
<evidence type="ECO:0000259" key="6">
    <source>
        <dbReference type="PROSITE" id="PS50109"/>
    </source>
</evidence>
<evidence type="ECO:0000256" key="2">
    <source>
        <dbReference type="ARBA" id="ARBA00022777"/>
    </source>
</evidence>
<evidence type="ECO:0000256" key="1">
    <source>
        <dbReference type="ARBA" id="ARBA00022679"/>
    </source>
</evidence>
<protein>
    <submittedName>
        <fullName evidence="7">Histidine kinase</fullName>
    </submittedName>
</protein>
<evidence type="ECO:0000256" key="4">
    <source>
        <dbReference type="SAM" id="Coils"/>
    </source>
</evidence>
<dbReference type="InterPro" id="IPR005467">
    <property type="entry name" value="His_kinase_dom"/>
</dbReference>
<keyword evidence="5" id="KW-1133">Transmembrane helix</keyword>
<evidence type="ECO:0000313" key="8">
    <source>
        <dbReference type="Proteomes" id="UP000658656"/>
    </source>
</evidence>
<keyword evidence="5" id="KW-0812">Transmembrane</keyword>
<sequence>MTRVSSFWSASLEPPAHGPALWRPYDRLRAWLSPGLLVVAALVSLVHGFQPGTLGLAGLALAWLLLTGVVLPKPLRDNGFVLVVSFAGTLALAAVLMTRDLLFLVFMIGCFFSALRLKPVPLSVLGLAATSLLINTLGAGGPVAALREQGFVFVTVVLVQTGAIAGGSIIAAKVAEQNEARRRALAELEAAQEENAGLHRQLLAQAREAGISDERQRLSREIHDTLAQGFTGIITQLEAAEDDPAWRRRVHTALDLARENLAEARRSVHALRPEALDRDQLGDALRGVVTRWTERAGVSGEFAVTGDARPLHPELEATLLRLTQEALSNVAQHAGANRVGVTLSYMEDQVTLDVRDDGRGFDPLTATCGFGLSGMRQRAARLLGSLVVESEPGGGTAVSASLPAVAR</sequence>
<feature type="transmembrane region" description="Helical" evidence="5">
    <location>
        <begin position="151"/>
        <end position="175"/>
    </location>
</feature>
<name>A0A8H9MFC8_9PSEU</name>
<dbReference type="InterPro" id="IPR003594">
    <property type="entry name" value="HATPase_dom"/>
</dbReference>
<feature type="transmembrane region" description="Helical" evidence="5">
    <location>
        <begin position="101"/>
        <end position="117"/>
    </location>
</feature>
<dbReference type="Gene3D" id="1.20.5.1930">
    <property type="match status" value="1"/>
</dbReference>
<dbReference type="InterPro" id="IPR036890">
    <property type="entry name" value="HATPase_C_sf"/>
</dbReference>
<feature type="coiled-coil region" evidence="4">
    <location>
        <begin position="171"/>
        <end position="208"/>
    </location>
</feature>
<dbReference type="OrthoDB" id="144293at2"/>
<dbReference type="SMART" id="SM00387">
    <property type="entry name" value="HATPase_c"/>
    <property type="match status" value="1"/>
</dbReference>
<dbReference type="Pfam" id="PF07730">
    <property type="entry name" value="HisKA_3"/>
    <property type="match status" value="1"/>
</dbReference>
<proteinExistence type="predicted"/>
<evidence type="ECO:0000256" key="5">
    <source>
        <dbReference type="SAM" id="Phobius"/>
    </source>
</evidence>
<feature type="transmembrane region" description="Helical" evidence="5">
    <location>
        <begin position="124"/>
        <end position="145"/>
    </location>
</feature>
<feature type="transmembrane region" description="Helical" evidence="5">
    <location>
        <begin position="30"/>
        <end position="48"/>
    </location>
</feature>
<dbReference type="Proteomes" id="UP000658656">
    <property type="component" value="Unassembled WGS sequence"/>
</dbReference>
<dbReference type="PIRSF" id="PIRSF037434">
    <property type="entry name" value="STHK_ChrS"/>
    <property type="match status" value="1"/>
</dbReference>
<evidence type="ECO:0000313" key="7">
    <source>
        <dbReference type="EMBL" id="GHF85441.1"/>
    </source>
</evidence>
<feature type="transmembrane region" description="Helical" evidence="5">
    <location>
        <begin position="54"/>
        <end position="71"/>
    </location>
</feature>
<feature type="transmembrane region" description="Helical" evidence="5">
    <location>
        <begin position="78"/>
        <end position="95"/>
    </location>
</feature>
<dbReference type="EMBL" id="BNAV01000018">
    <property type="protein sequence ID" value="GHF85441.1"/>
    <property type="molecule type" value="Genomic_DNA"/>
</dbReference>
<dbReference type="Gene3D" id="3.30.565.10">
    <property type="entry name" value="Histidine kinase-like ATPase, C-terminal domain"/>
    <property type="match status" value="1"/>
</dbReference>
<evidence type="ECO:0000256" key="3">
    <source>
        <dbReference type="ARBA" id="ARBA00023012"/>
    </source>
</evidence>
<dbReference type="InterPro" id="IPR017205">
    <property type="entry name" value="Sig_transdc_His_kinase_ChrS"/>
</dbReference>
<dbReference type="SUPFAM" id="SSF55874">
    <property type="entry name" value="ATPase domain of HSP90 chaperone/DNA topoisomerase II/histidine kinase"/>
    <property type="match status" value="1"/>
</dbReference>
<accession>A0A8H9MFC8</accession>
<keyword evidence="4" id="KW-0175">Coiled coil</keyword>
<keyword evidence="8" id="KW-1185">Reference proteome</keyword>
<dbReference type="Pfam" id="PF02518">
    <property type="entry name" value="HATPase_c"/>
    <property type="match status" value="1"/>
</dbReference>
<keyword evidence="1" id="KW-0808">Transferase</keyword>
<keyword evidence="5" id="KW-0472">Membrane</keyword>
<reference evidence="7" key="1">
    <citation type="journal article" date="2014" name="Int. J. Syst. Evol. Microbiol.">
        <title>Complete genome sequence of Corynebacterium casei LMG S-19264T (=DSM 44701T), isolated from a smear-ripened cheese.</title>
        <authorList>
            <consortium name="US DOE Joint Genome Institute (JGI-PGF)"/>
            <person name="Walter F."/>
            <person name="Albersmeier A."/>
            <person name="Kalinowski J."/>
            <person name="Ruckert C."/>
        </authorList>
    </citation>
    <scope>NUCLEOTIDE SEQUENCE</scope>
    <source>
        <strain evidence="7">CGMCC 4.7679</strain>
    </source>
</reference>
<keyword evidence="3" id="KW-0902">Two-component regulatory system</keyword>
<dbReference type="InterPro" id="IPR011712">
    <property type="entry name" value="Sig_transdc_His_kin_sub3_dim/P"/>
</dbReference>
<dbReference type="AlphaFoldDB" id="A0A8H9MFC8"/>
<reference evidence="7" key="2">
    <citation type="submission" date="2020-09" db="EMBL/GenBank/DDBJ databases">
        <authorList>
            <person name="Sun Q."/>
            <person name="Zhou Y."/>
        </authorList>
    </citation>
    <scope>NUCLEOTIDE SEQUENCE</scope>
    <source>
        <strain evidence="7">CGMCC 4.7679</strain>
    </source>
</reference>
<organism evidence="7 8">
    <name type="scientific">Amycolatopsis bartoniae</name>
    <dbReference type="NCBI Taxonomy" id="941986"/>
    <lineage>
        <taxon>Bacteria</taxon>
        <taxon>Bacillati</taxon>
        <taxon>Actinomycetota</taxon>
        <taxon>Actinomycetes</taxon>
        <taxon>Pseudonocardiales</taxon>
        <taxon>Pseudonocardiaceae</taxon>
        <taxon>Amycolatopsis</taxon>
    </lineage>
</organism>
<dbReference type="GO" id="GO:0046983">
    <property type="term" value="F:protein dimerization activity"/>
    <property type="evidence" value="ECO:0007669"/>
    <property type="project" value="InterPro"/>
</dbReference>
<keyword evidence="2 7" id="KW-0418">Kinase</keyword>
<dbReference type="GO" id="GO:0000155">
    <property type="term" value="F:phosphorelay sensor kinase activity"/>
    <property type="evidence" value="ECO:0007669"/>
    <property type="project" value="InterPro"/>
</dbReference>
<gene>
    <name evidence="7" type="ORF">GCM10017566_69370</name>
</gene>
<comment type="caution">
    <text evidence="7">The sequence shown here is derived from an EMBL/GenBank/DDBJ whole genome shotgun (WGS) entry which is preliminary data.</text>
</comment>
<feature type="domain" description="Histidine kinase" evidence="6">
    <location>
        <begin position="319"/>
        <end position="406"/>
    </location>
</feature>